<comment type="caution">
    <text evidence="1">The sequence shown here is derived from an EMBL/GenBank/DDBJ whole genome shotgun (WGS) entry which is preliminary data.</text>
</comment>
<dbReference type="InterPro" id="IPR007833">
    <property type="entry name" value="Capsule_polysaccharide_synth"/>
</dbReference>
<evidence type="ECO:0000313" key="1">
    <source>
        <dbReference type="EMBL" id="MDN7930906.1"/>
    </source>
</evidence>
<accession>A0ABT8P7J1</accession>
<organism evidence="1 2">
    <name type="scientific">Burkholderia metallica</name>
    <dbReference type="NCBI Taxonomy" id="488729"/>
    <lineage>
        <taxon>Bacteria</taxon>
        <taxon>Pseudomonadati</taxon>
        <taxon>Pseudomonadota</taxon>
        <taxon>Betaproteobacteria</taxon>
        <taxon>Burkholderiales</taxon>
        <taxon>Burkholderiaceae</taxon>
        <taxon>Burkholderia</taxon>
        <taxon>Burkholderia cepacia complex</taxon>
    </lineage>
</organism>
<name>A0ABT8P7J1_9BURK</name>
<dbReference type="CDD" id="cd16441">
    <property type="entry name" value="beta_Kdo_transferase_KpsS"/>
    <property type="match status" value="1"/>
</dbReference>
<dbReference type="RefSeq" id="WP_301754837.1">
    <property type="nucleotide sequence ID" value="NZ_JAUJSQ010000002.1"/>
</dbReference>
<dbReference type="Pfam" id="PF05159">
    <property type="entry name" value="Capsule_synth"/>
    <property type="match status" value="1"/>
</dbReference>
<proteinExistence type="predicted"/>
<evidence type="ECO:0000313" key="2">
    <source>
        <dbReference type="Proteomes" id="UP001171606"/>
    </source>
</evidence>
<dbReference type="Proteomes" id="UP001171606">
    <property type="component" value="Unassembled WGS sequence"/>
</dbReference>
<dbReference type="EMBL" id="JAUJSQ010000002">
    <property type="protein sequence ID" value="MDN7930906.1"/>
    <property type="molecule type" value="Genomic_DNA"/>
</dbReference>
<gene>
    <name evidence="1" type="ORF">QZM52_06320</name>
</gene>
<reference evidence="1" key="1">
    <citation type="submission" date="2023-07" db="EMBL/GenBank/DDBJ databases">
        <title>A collection of bacterial strains from the Burkholderia cepacia Research Laboratory and Repository.</title>
        <authorList>
            <person name="Lipuma J."/>
            <person name="Spilker T."/>
            <person name="Caverly L."/>
        </authorList>
    </citation>
    <scope>NUCLEOTIDE SEQUENCE</scope>
    <source>
        <strain evidence="1">AU42020</strain>
    </source>
</reference>
<keyword evidence="2" id="KW-1185">Reference proteome</keyword>
<sequence>MRRSFLVLQGTASPFFCRLAAALRERGHLVRRVNFCGGDLVYGGGGAAWNYAGKADDLADWYADVTRATDFSDVVMFGDCREIHRHMHPISASGGMRVHVFEEGYVRPHWVTLERHGVNGRSLLPRDPNWYLDRRSTTPHSRPGRPTGYNLYERTFHDIRYRGANALFASKFPHYRSHRPRNGFAEYSGLAVRALRQRWFNHESDKVTRELLTSSHPYYLFPLQLNSDAQIVVHSPFYSVRAAIEYVVHSFARCSPSSSFLVIKNHPLDTGLIDYKNFVFELAAALNISHRVRFIDAGHLPTLLEHSRGVVVVNSTVGISALYHQRPLIALGSAIYDLPGLTWQGGIDSFWGQEALPDMYLYWAFLDYVIHHTQINGDFYTDTGIGMAVQSSVTRLEGEHD</sequence>
<protein>
    <submittedName>
        <fullName evidence="1">Capsular biosynthesis protein</fullName>
    </submittedName>
</protein>